<protein>
    <submittedName>
        <fullName evidence="1">Putative ribosomally synthesized peptide with SipW-like signal peptide</fullName>
    </submittedName>
</protein>
<dbReference type="EMBL" id="VFON01000001">
    <property type="protein sequence ID" value="TQL43839.1"/>
    <property type="molecule type" value="Genomic_DNA"/>
</dbReference>
<reference evidence="1 2" key="1">
    <citation type="submission" date="2019-06" db="EMBL/GenBank/DDBJ databases">
        <title>Sequencing the genomes of 1000 actinobacteria strains.</title>
        <authorList>
            <person name="Klenk H.-P."/>
        </authorList>
    </citation>
    <scope>NUCLEOTIDE SEQUENCE [LARGE SCALE GENOMIC DNA]</scope>
    <source>
        <strain evidence="1 2">DSM 8803</strain>
    </source>
</reference>
<dbReference type="InterPro" id="IPR023833">
    <property type="entry name" value="Signal_pept_SipW-depend-type"/>
</dbReference>
<dbReference type="Proteomes" id="UP000319094">
    <property type="component" value="Unassembled WGS sequence"/>
</dbReference>
<keyword evidence="2" id="KW-1185">Reference proteome</keyword>
<dbReference type="AlphaFoldDB" id="A0A542Y6W4"/>
<dbReference type="OrthoDB" id="4949761at2"/>
<dbReference type="NCBIfam" id="TIGR04088">
    <property type="entry name" value="cognate_SipW"/>
    <property type="match status" value="1"/>
</dbReference>
<gene>
    <name evidence="1" type="ORF">FB468_1876</name>
</gene>
<evidence type="ECO:0000313" key="1">
    <source>
        <dbReference type="EMBL" id="TQL43839.1"/>
    </source>
</evidence>
<organism evidence="1 2">
    <name type="scientific">Leucobacter komagatae</name>
    <dbReference type="NCBI Taxonomy" id="55969"/>
    <lineage>
        <taxon>Bacteria</taxon>
        <taxon>Bacillati</taxon>
        <taxon>Actinomycetota</taxon>
        <taxon>Actinomycetes</taxon>
        <taxon>Micrococcales</taxon>
        <taxon>Microbacteriaceae</taxon>
        <taxon>Leucobacter</taxon>
    </lineage>
</organism>
<comment type="caution">
    <text evidence="1">The sequence shown here is derived from an EMBL/GenBank/DDBJ whole genome shotgun (WGS) entry which is preliminary data.</text>
</comment>
<dbReference type="RefSeq" id="WP_141887102.1">
    <property type="nucleotide sequence ID" value="NZ_BAAAUY010000001.1"/>
</dbReference>
<accession>A0A542Y6W4</accession>
<sequence length="212" mass="20899">MALRDGRRSHRRGRDTTGTFTKVRALLAGALVLGVGGSMTLAAWTDTETAQGTFAASKFGIQGSTDAAAFADHPASAPAALSFAMSPTAMSPGTTTYARFVVRTTADTTVPGSVALSGATVTGTGLGAYLKYGVRTVPAGSQCTSATYAAGTVVVAADSALSTAAGNAQALAAAAGAPVTYCFAVTLPDGTPNAAQGLTATATWTFTGTSSS</sequence>
<evidence type="ECO:0000313" key="2">
    <source>
        <dbReference type="Proteomes" id="UP000319094"/>
    </source>
</evidence>
<name>A0A542Y6W4_9MICO</name>
<proteinExistence type="predicted"/>